<evidence type="ECO:0000313" key="1">
    <source>
        <dbReference type="EMBL" id="SMH41759.1"/>
    </source>
</evidence>
<protein>
    <submittedName>
        <fullName evidence="1">Sulfotransferase family protein</fullName>
    </submittedName>
</protein>
<dbReference type="EMBL" id="FXBL01000004">
    <property type="protein sequence ID" value="SMH41759.1"/>
    <property type="molecule type" value="Genomic_DNA"/>
</dbReference>
<dbReference type="Gene3D" id="3.40.50.300">
    <property type="entry name" value="P-loop containing nucleotide triphosphate hydrolases"/>
    <property type="match status" value="1"/>
</dbReference>
<dbReference type="OrthoDB" id="8100534at2"/>
<evidence type="ECO:0000313" key="2">
    <source>
        <dbReference type="Proteomes" id="UP000193083"/>
    </source>
</evidence>
<gene>
    <name evidence="1" type="ORF">SAMN02982922_2626</name>
</gene>
<dbReference type="InterPro" id="IPR027417">
    <property type="entry name" value="P-loop_NTPase"/>
</dbReference>
<dbReference type="GO" id="GO:0016740">
    <property type="term" value="F:transferase activity"/>
    <property type="evidence" value="ECO:0007669"/>
    <property type="project" value="UniProtKB-KW"/>
</dbReference>
<keyword evidence="1" id="KW-0808">Transferase</keyword>
<dbReference type="Pfam" id="PF13469">
    <property type="entry name" value="Sulfotransfer_3"/>
    <property type="match status" value="1"/>
</dbReference>
<dbReference type="AlphaFoldDB" id="A0A1X7NV89"/>
<dbReference type="Proteomes" id="UP000193083">
    <property type="component" value="Unassembled WGS sequence"/>
</dbReference>
<keyword evidence="2" id="KW-1185">Reference proteome</keyword>
<organism evidence="1 2">
    <name type="scientific">Mesorhizobium australicum</name>
    <dbReference type="NCBI Taxonomy" id="536018"/>
    <lineage>
        <taxon>Bacteria</taxon>
        <taxon>Pseudomonadati</taxon>
        <taxon>Pseudomonadota</taxon>
        <taxon>Alphaproteobacteria</taxon>
        <taxon>Hyphomicrobiales</taxon>
        <taxon>Phyllobacteriaceae</taxon>
        <taxon>Mesorhizobium</taxon>
    </lineage>
</organism>
<proteinExistence type="predicted"/>
<sequence length="212" mass="23795">MSENVNTGLRVLNFPAEEAQKKEFTIVVSGLGRSGTTMISKLLTAGGIHMGVSKADVIHEDVGISNLVETDQAERLKAEVQRRNERWSVWGFKRPLIVRKHQLLSATLRNPRYIIIFRDPLAVAMRNTLSLGFTIAQGLEIYSQQMVDVTRFVLESDRPKLLLSYEKVIDNPKASIATIREFASIPAEKQDAMVSVVRPNDSEYLSAVVRKK</sequence>
<accession>A0A1X7NV89</accession>
<dbReference type="SUPFAM" id="SSF52540">
    <property type="entry name" value="P-loop containing nucleoside triphosphate hydrolases"/>
    <property type="match status" value="1"/>
</dbReference>
<name>A0A1X7NV89_9HYPH</name>
<dbReference type="RefSeq" id="WP_085464551.1">
    <property type="nucleotide sequence ID" value="NZ_FXBL01000004.1"/>
</dbReference>
<reference evidence="1 2" key="1">
    <citation type="submission" date="2017-04" db="EMBL/GenBank/DDBJ databases">
        <authorList>
            <person name="Afonso C.L."/>
            <person name="Miller P.J."/>
            <person name="Scott M.A."/>
            <person name="Spackman E."/>
            <person name="Goraichik I."/>
            <person name="Dimitrov K.M."/>
            <person name="Suarez D.L."/>
            <person name="Swayne D.E."/>
        </authorList>
    </citation>
    <scope>NUCLEOTIDE SEQUENCE [LARGE SCALE GENOMIC DNA]</scope>
    <source>
        <strain evidence="1 2">B5P</strain>
    </source>
</reference>